<feature type="transmembrane region" description="Helical" evidence="8">
    <location>
        <begin position="309"/>
        <end position="334"/>
    </location>
</feature>
<feature type="transmembrane region" description="Helical" evidence="8">
    <location>
        <begin position="788"/>
        <end position="809"/>
    </location>
</feature>
<feature type="region of interest" description="Disordered" evidence="7">
    <location>
        <begin position="814"/>
        <end position="862"/>
    </location>
</feature>
<feature type="domain" description="SSD" evidence="9">
    <location>
        <begin position="201"/>
        <end position="332"/>
    </location>
</feature>
<evidence type="ECO:0000256" key="8">
    <source>
        <dbReference type="SAM" id="Phobius"/>
    </source>
</evidence>
<feature type="transmembrane region" description="Helical" evidence="8">
    <location>
        <begin position="204"/>
        <end position="227"/>
    </location>
</feature>
<feature type="transmembrane region" description="Helical" evidence="8">
    <location>
        <begin position="649"/>
        <end position="675"/>
    </location>
</feature>
<accession>A0A1E3SIW5</accession>
<dbReference type="Proteomes" id="UP000192739">
    <property type="component" value="Unassembled WGS sequence"/>
</dbReference>
<evidence type="ECO:0000256" key="3">
    <source>
        <dbReference type="ARBA" id="ARBA00022475"/>
    </source>
</evidence>
<sequence>MLQRIAGLAITVPRRVILGAMLVIIAAAIFGVPVVKSLSAGGGLDPGAESSRASALLSEKFDQGGAGILITVTSDGGALGPQAKAVGMDLVHRLQNWEHVRQVSSTWTVPAETASSLVSKDGKTGLISAGISGSETDAQLTAKRLVEELVHDRDGVTLRAGGEAVINWQVNAQTQRDLFFMEALALPMSFVVLVWVFGGLVAGALPVAVGISAILGALASLRLIALFTDVSIFSLNLTVAMGMALAVDYTLLILSRFRDELAAGHSRDRALARTMLTAGRTVLFSAMTVALSMATLVLFPQFFLKSFAYAGVAVVAFAAAAAIVVTPAAIMLLGSRLDSLNIRRWVARVRLGSDQRKTERWSWYRWTKAVMRRSVPIGVAITALLLLLGSPFLNVRWGFADDRILPSSASARQVGDELRNNFPDRGIPNITAVLPDAPNLSPAELDAYAAALSRVPQVLWVSAPGGTFVDGGRHGPASAPGAIKDGSAFVTIGTEAPPYTAAADAQLDRLHAVPTPGGVAVQLTGVAQSNRDSVHAISSRLPVVLTLIAVITMVLVFLLTGSAVLPAKAVLMNTLSLTAAFGALVWVFQEGHLGGLGTAATGTLGVQLPVLLFCIAFGLSMDYEVFLISRIREYWAASDRGPDANDESVALGVAHTARVITAAALIMAISFSALMAAQVSFMRLFGFGLTVAVLADATLVRMLLVPAFMHVLGRVNWWAPKPLVRLHDRFGFTENLPGLATAKTEPFLLPRTLPLEMRRTVPFKLDKTLPRGGAAAQQGKPDQRRKRLIAGGIVVSVAVVAGATGYLAWPEEQKVTPKATAPPATSGATGASGTSGTSSAIKPPPPTTRPPTSPPPLVGPNRLGTILVTPAEANAIMGATGMQDQGSFNGADTNLFTTSIPDCLGAAHIVQPAVYSGSGYTAIRFDVLHQPGNRYTHNIEQAAVTFPSAQQALAFVKASAPKWKSCAGKSVNDTLGGVTTRWTFGDFVGDVPTIAMTYSRQNARGWTCQRALSAVWNLVIDVKACGYTINNQGLQAVDKIASKATK</sequence>
<feature type="transmembrane region" description="Helical" evidence="8">
    <location>
        <begin position="543"/>
        <end position="565"/>
    </location>
</feature>
<keyword evidence="6 8" id="KW-0472">Membrane</keyword>
<feature type="transmembrane region" description="Helical" evidence="8">
    <location>
        <begin position="12"/>
        <end position="35"/>
    </location>
</feature>
<evidence type="ECO:0000256" key="1">
    <source>
        <dbReference type="ARBA" id="ARBA00004651"/>
    </source>
</evidence>
<evidence type="ECO:0000256" key="7">
    <source>
        <dbReference type="SAM" id="MobiDB-lite"/>
    </source>
</evidence>
<keyword evidence="4 8" id="KW-0812">Transmembrane</keyword>
<feature type="transmembrane region" description="Helical" evidence="8">
    <location>
        <begin position="178"/>
        <end position="197"/>
    </location>
</feature>
<dbReference type="Pfam" id="PF03176">
    <property type="entry name" value="MMPL"/>
    <property type="match status" value="2"/>
</dbReference>
<keyword evidence="11" id="KW-1185">Reference proteome</keyword>
<comment type="similarity">
    <text evidence="2">Belongs to the resistance-nodulation-cell division (RND) (TC 2.A.6) family. MmpL subfamily.</text>
</comment>
<dbReference type="SUPFAM" id="SSF82866">
    <property type="entry name" value="Multidrug efflux transporter AcrB transmembrane domain"/>
    <property type="match status" value="2"/>
</dbReference>
<dbReference type="PROSITE" id="PS50156">
    <property type="entry name" value="SSD"/>
    <property type="match status" value="1"/>
</dbReference>
<dbReference type="InterPro" id="IPR004869">
    <property type="entry name" value="MMPL_dom"/>
</dbReference>
<feature type="transmembrane region" description="Helical" evidence="8">
    <location>
        <begin position="608"/>
        <end position="628"/>
    </location>
</feature>
<keyword evidence="3" id="KW-1003">Cell membrane</keyword>
<evidence type="ECO:0000259" key="9">
    <source>
        <dbReference type="PROSITE" id="PS50156"/>
    </source>
</evidence>
<evidence type="ECO:0000313" key="11">
    <source>
        <dbReference type="Proteomes" id="UP000192739"/>
    </source>
</evidence>
<feature type="transmembrane region" description="Helical" evidence="8">
    <location>
        <begin position="570"/>
        <end position="588"/>
    </location>
</feature>
<proteinExistence type="inferred from homology"/>
<dbReference type="AlphaFoldDB" id="A0A1E3SIW5"/>
<evidence type="ECO:0000313" key="10">
    <source>
        <dbReference type="EMBL" id="ORB05798.1"/>
    </source>
</evidence>
<dbReference type="EMBL" id="MVHT01000027">
    <property type="protein sequence ID" value="ORB05798.1"/>
    <property type="molecule type" value="Genomic_DNA"/>
</dbReference>
<dbReference type="Pfam" id="PF14032">
    <property type="entry name" value="PknH_C"/>
    <property type="match status" value="1"/>
</dbReference>
<feature type="compositionally biased region" description="Low complexity" evidence="7">
    <location>
        <begin position="819"/>
        <end position="840"/>
    </location>
</feature>
<dbReference type="InterPro" id="IPR038232">
    <property type="entry name" value="PknH-like_Extracell_sf"/>
</dbReference>
<comment type="subcellular location">
    <subcellularLocation>
        <location evidence="1">Cell membrane</location>
        <topology evidence="1">Multi-pass membrane protein</topology>
    </subcellularLocation>
</comment>
<feature type="transmembrane region" description="Helical" evidence="8">
    <location>
        <begin position="681"/>
        <end position="704"/>
    </location>
</feature>
<dbReference type="Gene3D" id="3.40.1000.70">
    <property type="entry name" value="PknH-like extracellular domain"/>
    <property type="match status" value="1"/>
</dbReference>
<gene>
    <name evidence="10" type="ORF">BST27_12025</name>
</gene>
<protein>
    <recommendedName>
        <fullName evidence="9">SSD domain-containing protein</fullName>
    </recommendedName>
</protein>
<feature type="transmembrane region" description="Helical" evidence="8">
    <location>
        <begin position="375"/>
        <end position="393"/>
    </location>
</feature>
<dbReference type="GO" id="GO:0005886">
    <property type="term" value="C:plasma membrane"/>
    <property type="evidence" value="ECO:0007669"/>
    <property type="project" value="UniProtKB-SubCell"/>
</dbReference>
<name>A0A1E3SIW5_MYCIE</name>
<dbReference type="InterPro" id="IPR026954">
    <property type="entry name" value="PknH-like_Extracell"/>
</dbReference>
<dbReference type="Gene3D" id="1.20.1640.10">
    <property type="entry name" value="Multidrug efflux transporter AcrB transmembrane domain"/>
    <property type="match status" value="2"/>
</dbReference>
<feature type="transmembrane region" description="Helical" evidence="8">
    <location>
        <begin position="233"/>
        <end position="254"/>
    </location>
</feature>
<feature type="transmembrane region" description="Helical" evidence="8">
    <location>
        <begin position="275"/>
        <end position="303"/>
    </location>
</feature>
<comment type="caution">
    <text evidence="10">The sequence shown here is derived from an EMBL/GenBank/DDBJ whole genome shotgun (WGS) entry which is preliminary data.</text>
</comment>
<dbReference type="PANTHER" id="PTHR33406">
    <property type="entry name" value="MEMBRANE PROTEIN MJ1562-RELATED"/>
    <property type="match status" value="1"/>
</dbReference>
<dbReference type="STRING" id="28445.BHQ20_06285"/>
<evidence type="ECO:0000256" key="2">
    <source>
        <dbReference type="ARBA" id="ARBA00010157"/>
    </source>
</evidence>
<keyword evidence="5 8" id="KW-1133">Transmembrane helix</keyword>
<evidence type="ECO:0000256" key="4">
    <source>
        <dbReference type="ARBA" id="ARBA00022692"/>
    </source>
</evidence>
<dbReference type="InterPro" id="IPR000731">
    <property type="entry name" value="SSD"/>
</dbReference>
<evidence type="ECO:0000256" key="5">
    <source>
        <dbReference type="ARBA" id="ARBA00022989"/>
    </source>
</evidence>
<evidence type="ECO:0000256" key="6">
    <source>
        <dbReference type="ARBA" id="ARBA00023136"/>
    </source>
</evidence>
<feature type="compositionally biased region" description="Pro residues" evidence="7">
    <location>
        <begin position="842"/>
        <end position="858"/>
    </location>
</feature>
<dbReference type="PANTHER" id="PTHR33406:SF11">
    <property type="entry name" value="MEMBRANE PROTEIN SCO6666-RELATED"/>
    <property type="match status" value="1"/>
</dbReference>
<reference evidence="10 11" key="1">
    <citation type="submission" date="2017-02" db="EMBL/GenBank/DDBJ databases">
        <title>The new phylogeny of genus Mycobacterium.</title>
        <authorList>
            <person name="Tortoli E."/>
            <person name="Trovato A."/>
            <person name="Cirillo D.M."/>
        </authorList>
    </citation>
    <scope>NUCLEOTIDE SEQUENCE [LARGE SCALE GENOMIC DNA]</scope>
    <source>
        <strain evidence="10 11">DSM 44049</strain>
    </source>
</reference>
<dbReference type="InterPro" id="IPR050545">
    <property type="entry name" value="Mycobact_MmpL"/>
</dbReference>
<organism evidence="10 11">
    <name type="scientific">Mycobacterium intermedium</name>
    <dbReference type="NCBI Taxonomy" id="28445"/>
    <lineage>
        <taxon>Bacteria</taxon>
        <taxon>Bacillati</taxon>
        <taxon>Actinomycetota</taxon>
        <taxon>Actinomycetes</taxon>
        <taxon>Mycobacteriales</taxon>
        <taxon>Mycobacteriaceae</taxon>
        <taxon>Mycobacterium</taxon>
        <taxon>Mycobacterium simiae complex</taxon>
    </lineage>
</organism>